<dbReference type="PANTHER" id="PTHR31902">
    <property type="entry name" value="ACTIN PATCHES DISTAL PROTEIN 1"/>
    <property type="match status" value="1"/>
</dbReference>
<evidence type="ECO:0000256" key="1">
    <source>
        <dbReference type="SAM" id="MobiDB-lite"/>
    </source>
</evidence>
<dbReference type="Gene3D" id="3.40.30.10">
    <property type="entry name" value="Glutaredoxin"/>
    <property type="match status" value="1"/>
</dbReference>
<dbReference type="Gene3D" id="3.10.20.30">
    <property type="match status" value="1"/>
</dbReference>
<dbReference type="InterPro" id="IPR012675">
    <property type="entry name" value="Beta-grasp_dom_sf"/>
</dbReference>
<sequence length="489" mass="53378">MSSAFRITAASKLRAGGSTTTTAITRQLPASVLSSAHRRAMSTSGATTAAATAATEEDEPLQGSAPTYDRHLLICTGAPSKDWSKKPELSDPYHSLLLTTVRGQKVKVNYADTASDQQSDADKDALPSKGPRHDLILFPDNVKFKGIRHEAFRDLSRYLAQYPIGTLRPHLDKLINDSIDNADAKDGNTVSMELVPGSGEIVTIELVPEPSAVLVCIHGSRDCRCGDGGGDLYQILKDMVQATGLSNSIKIYGVSHLGGHQYAPNTITYPSGDWHGRVSVESSEEAQELLFDALANGGIAAGVRERGAGDPVMVEKWRGRMGMDKDEQLKLYQRVLKKQEQIAKSIRQVQETQQPQSLFSAPGEDLYQDDGLKEQVNAVSVESNKPALETNAPAESIDAPRVKIVFENFQKVRTEIDAKVGERILDIVKDKDPSRHGVYQALECTCGGKLDAEEDMLEYAVGRRESSRLGCQIKIKPEMEGMVVRLPQY</sequence>
<dbReference type="AlphaFoldDB" id="A0A9P6RKB0"/>
<dbReference type="InterPro" id="IPR036249">
    <property type="entry name" value="Thioredoxin-like_sf"/>
</dbReference>
<dbReference type="InterPro" id="IPR009737">
    <property type="entry name" value="Aim32/Apd1-like"/>
</dbReference>
<evidence type="ECO:0000313" key="2">
    <source>
        <dbReference type="EMBL" id="KAG0322232.1"/>
    </source>
</evidence>
<dbReference type="OrthoDB" id="10253744at2759"/>
<dbReference type="GO" id="GO:0051536">
    <property type="term" value="F:iron-sulfur cluster binding"/>
    <property type="evidence" value="ECO:0007669"/>
    <property type="project" value="InterPro"/>
</dbReference>
<feature type="region of interest" description="Disordered" evidence="1">
    <location>
        <begin position="36"/>
        <end position="65"/>
    </location>
</feature>
<reference evidence="2" key="1">
    <citation type="journal article" date="2020" name="Fungal Divers.">
        <title>Resolving the Mortierellaceae phylogeny through synthesis of multi-gene phylogenetics and phylogenomics.</title>
        <authorList>
            <person name="Vandepol N."/>
            <person name="Liber J."/>
            <person name="Desiro A."/>
            <person name="Na H."/>
            <person name="Kennedy M."/>
            <person name="Barry K."/>
            <person name="Grigoriev I.V."/>
            <person name="Miller A.N."/>
            <person name="O'Donnell K."/>
            <person name="Stajich J.E."/>
            <person name="Bonito G."/>
        </authorList>
    </citation>
    <scope>NUCLEOTIDE SEQUENCE</scope>
    <source>
        <strain evidence="2">REB-010B</strain>
    </source>
</reference>
<feature type="compositionally biased region" description="Basic and acidic residues" evidence="1">
    <location>
        <begin position="120"/>
        <end position="130"/>
    </location>
</feature>
<evidence type="ECO:0008006" key="4">
    <source>
        <dbReference type="Google" id="ProtNLM"/>
    </source>
</evidence>
<proteinExistence type="predicted"/>
<dbReference type="EMBL" id="JAAAIP010000217">
    <property type="protein sequence ID" value="KAG0322232.1"/>
    <property type="molecule type" value="Genomic_DNA"/>
</dbReference>
<keyword evidence="3" id="KW-1185">Reference proteome</keyword>
<evidence type="ECO:0000313" key="3">
    <source>
        <dbReference type="Proteomes" id="UP000738325"/>
    </source>
</evidence>
<organism evidence="2 3">
    <name type="scientific">Dissophora globulifera</name>
    <dbReference type="NCBI Taxonomy" id="979702"/>
    <lineage>
        <taxon>Eukaryota</taxon>
        <taxon>Fungi</taxon>
        <taxon>Fungi incertae sedis</taxon>
        <taxon>Mucoromycota</taxon>
        <taxon>Mortierellomycotina</taxon>
        <taxon>Mortierellomycetes</taxon>
        <taxon>Mortierellales</taxon>
        <taxon>Mortierellaceae</taxon>
        <taxon>Dissophora</taxon>
    </lineage>
</organism>
<name>A0A9P6RKB0_9FUNG</name>
<dbReference type="InterPro" id="IPR036010">
    <property type="entry name" value="2Fe-2S_ferredoxin-like_sf"/>
</dbReference>
<protein>
    <recommendedName>
        <fullName evidence="4">Ferredoxin</fullName>
    </recommendedName>
</protein>
<comment type="caution">
    <text evidence="2">The sequence shown here is derived from an EMBL/GenBank/DDBJ whole genome shotgun (WGS) entry which is preliminary data.</text>
</comment>
<dbReference type="SUPFAM" id="SSF54292">
    <property type="entry name" value="2Fe-2S ferredoxin-like"/>
    <property type="match status" value="1"/>
</dbReference>
<accession>A0A9P6RKB0</accession>
<gene>
    <name evidence="2" type="ORF">BGZ99_003431</name>
</gene>
<dbReference type="Proteomes" id="UP000738325">
    <property type="component" value="Unassembled WGS sequence"/>
</dbReference>
<feature type="region of interest" description="Disordered" evidence="1">
    <location>
        <begin position="111"/>
        <end position="130"/>
    </location>
</feature>
<dbReference type="SUPFAM" id="SSF52833">
    <property type="entry name" value="Thioredoxin-like"/>
    <property type="match status" value="1"/>
</dbReference>
<dbReference type="Pfam" id="PF06999">
    <property type="entry name" value="Suc_Fer-like"/>
    <property type="match status" value="1"/>
</dbReference>